<keyword evidence="2" id="KW-0805">Transcription regulation</keyword>
<feature type="domain" description="HTH lysR-type" evidence="5">
    <location>
        <begin position="3"/>
        <end position="59"/>
    </location>
</feature>
<dbReference type="PRINTS" id="PR00039">
    <property type="entry name" value="HTHLYSR"/>
</dbReference>
<organism evidence="6 7">
    <name type="scientific">Kibdelosporangium aridum</name>
    <dbReference type="NCBI Taxonomy" id="2030"/>
    <lineage>
        <taxon>Bacteria</taxon>
        <taxon>Bacillati</taxon>
        <taxon>Actinomycetota</taxon>
        <taxon>Actinomycetes</taxon>
        <taxon>Pseudonocardiales</taxon>
        <taxon>Pseudonocardiaceae</taxon>
        <taxon>Kibdelosporangium</taxon>
    </lineage>
</organism>
<proteinExistence type="inferred from homology"/>
<sequence length="286" mass="30707">MTVNLAQLRAFLAVVDEGGFSAAAPALGISQSAVSHAIAALERSVGSPVLHRTKQPQLTTFGTRLIEHARAAVGAASAIDVLVAENASQPTGTIRLAAPATVCQGLLPALLTRWRGDFPGIKIRVFEGEDHEIVEWLNERTIDAAVLVDPEGHDGVEIGADEFHALVRRDHPLAAEDVIDIPDLDDDPFLLSDGGCERHIRDLYRRTTSRLRPTHRVREGATLIAMVQAGIGVSIVPGLMQAMIDNRVALVPLKQKLKRRLVLTGPASGSWHPAVTALVDATRSRV</sequence>
<keyword evidence="3 6" id="KW-0238">DNA-binding</keyword>
<evidence type="ECO:0000313" key="6">
    <source>
        <dbReference type="EMBL" id="SMD24351.1"/>
    </source>
</evidence>
<dbReference type="PANTHER" id="PTHR30346:SF0">
    <property type="entry name" value="HCA OPERON TRANSCRIPTIONAL ACTIVATOR HCAR"/>
    <property type="match status" value="1"/>
</dbReference>
<dbReference type="Pfam" id="PF03466">
    <property type="entry name" value="LysR_substrate"/>
    <property type="match status" value="1"/>
</dbReference>
<dbReference type="CDD" id="cd05466">
    <property type="entry name" value="PBP2_LTTR_substrate"/>
    <property type="match status" value="1"/>
</dbReference>
<dbReference type="OrthoDB" id="3461141at2"/>
<evidence type="ECO:0000256" key="1">
    <source>
        <dbReference type="ARBA" id="ARBA00009437"/>
    </source>
</evidence>
<dbReference type="Pfam" id="PF00126">
    <property type="entry name" value="HTH_1"/>
    <property type="match status" value="1"/>
</dbReference>
<evidence type="ECO:0000313" key="7">
    <source>
        <dbReference type="Proteomes" id="UP000192674"/>
    </source>
</evidence>
<evidence type="ECO:0000256" key="4">
    <source>
        <dbReference type="ARBA" id="ARBA00023163"/>
    </source>
</evidence>
<keyword evidence="4" id="KW-0804">Transcription</keyword>
<dbReference type="GO" id="GO:0003677">
    <property type="term" value="F:DNA binding"/>
    <property type="evidence" value="ECO:0007669"/>
    <property type="project" value="UniProtKB-KW"/>
</dbReference>
<evidence type="ECO:0000256" key="3">
    <source>
        <dbReference type="ARBA" id="ARBA00023125"/>
    </source>
</evidence>
<dbReference type="GO" id="GO:0032993">
    <property type="term" value="C:protein-DNA complex"/>
    <property type="evidence" value="ECO:0007669"/>
    <property type="project" value="TreeGrafter"/>
</dbReference>
<dbReference type="GO" id="GO:0003700">
    <property type="term" value="F:DNA-binding transcription factor activity"/>
    <property type="evidence" value="ECO:0007669"/>
    <property type="project" value="InterPro"/>
</dbReference>
<name>A0A1W2FQY6_KIBAR</name>
<dbReference type="SUPFAM" id="SSF46785">
    <property type="entry name" value="Winged helix' DNA-binding domain"/>
    <property type="match status" value="1"/>
</dbReference>
<evidence type="ECO:0000259" key="5">
    <source>
        <dbReference type="PROSITE" id="PS50931"/>
    </source>
</evidence>
<dbReference type="InterPro" id="IPR036390">
    <property type="entry name" value="WH_DNA-bd_sf"/>
</dbReference>
<dbReference type="InterPro" id="IPR005119">
    <property type="entry name" value="LysR_subst-bd"/>
</dbReference>
<dbReference type="InterPro" id="IPR000847">
    <property type="entry name" value="LysR_HTH_N"/>
</dbReference>
<protein>
    <submittedName>
        <fullName evidence="6">DNA-binding transcriptional regulator, LysR family</fullName>
    </submittedName>
</protein>
<accession>A0A1W2FQY6</accession>
<dbReference type="EMBL" id="FWXV01000010">
    <property type="protein sequence ID" value="SMD24351.1"/>
    <property type="molecule type" value="Genomic_DNA"/>
</dbReference>
<dbReference type="Proteomes" id="UP000192674">
    <property type="component" value="Unassembled WGS sequence"/>
</dbReference>
<dbReference type="InterPro" id="IPR036388">
    <property type="entry name" value="WH-like_DNA-bd_sf"/>
</dbReference>
<dbReference type="AlphaFoldDB" id="A0A1W2FQY6"/>
<evidence type="ECO:0000256" key="2">
    <source>
        <dbReference type="ARBA" id="ARBA00023015"/>
    </source>
</evidence>
<comment type="similarity">
    <text evidence="1">Belongs to the LysR transcriptional regulatory family.</text>
</comment>
<dbReference type="SUPFAM" id="SSF53850">
    <property type="entry name" value="Periplasmic binding protein-like II"/>
    <property type="match status" value="1"/>
</dbReference>
<reference evidence="6 7" key="1">
    <citation type="submission" date="2017-04" db="EMBL/GenBank/DDBJ databases">
        <authorList>
            <person name="Afonso C.L."/>
            <person name="Miller P.J."/>
            <person name="Scott M.A."/>
            <person name="Spackman E."/>
            <person name="Goraichik I."/>
            <person name="Dimitrov K.M."/>
            <person name="Suarez D.L."/>
            <person name="Swayne D.E."/>
        </authorList>
    </citation>
    <scope>NUCLEOTIDE SEQUENCE [LARGE SCALE GENOMIC DNA]</scope>
    <source>
        <strain evidence="6 7">DSM 43828</strain>
    </source>
</reference>
<dbReference type="PROSITE" id="PS50931">
    <property type="entry name" value="HTH_LYSR"/>
    <property type="match status" value="1"/>
</dbReference>
<dbReference type="Gene3D" id="1.10.10.10">
    <property type="entry name" value="Winged helix-like DNA-binding domain superfamily/Winged helix DNA-binding domain"/>
    <property type="match status" value="1"/>
</dbReference>
<dbReference type="Gene3D" id="3.40.190.10">
    <property type="entry name" value="Periplasmic binding protein-like II"/>
    <property type="match status" value="2"/>
</dbReference>
<gene>
    <name evidence="6" type="ORF">SAMN05661093_08452</name>
</gene>
<dbReference type="PANTHER" id="PTHR30346">
    <property type="entry name" value="TRANSCRIPTIONAL DUAL REGULATOR HCAR-RELATED"/>
    <property type="match status" value="1"/>
</dbReference>
<keyword evidence="7" id="KW-1185">Reference proteome</keyword>
<dbReference type="RefSeq" id="WP_084432915.1">
    <property type="nucleotide sequence ID" value="NZ_FWXV01000010.1"/>
</dbReference>